<name>A0AAV2HW16_LYMST</name>
<dbReference type="AlphaFoldDB" id="A0AAV2HW16"/>
<comment type="caution">
    <text evidence="3">The sequence shown here is derived from an EMBL/GenBank/DDBJ whole genome shotgun (WGS) entry which is preliminary data.</text>
</comment>
<dbReference type="Proteomes" id="UP001497497">
    <property type="component" value="Unassembled WGS sequence"/>
</dbReference>
<feature type="compositionally biased region" description="Polar residues" evidence="2">
    <location>
        <begin position="454"/>
        <end position="465"/>
    </location>
</feature>
<evidence type="ECO:0000313" key="4">
    <source>
        <dbReference type="Proteomes" id="UP001497497"/>
    </source>
</evidence>
<dbReference type="GO" id="GO:0048255">
    <property type="term" value="P:mRNA stabilization"/>
    <property type="evidence" value="ECO:0007669"/>
    <property type="project" value="TreeGrafter"/>
</dbReference>
<feature type="region of interest" description="Disordered" evidence="2">
    <location>
        <begin position="1228"/>
        <end position="1259"/>
    </location>
</feature>
<protein>
    <submittedName>
        <fullName evidence="3">Uncharacterized protein</fullName>
    </submittedName>
</protein>
<proteinExistence type="predicted"/>
<feature type="compositionally biased region" description="Low complexity" evidence="2">
    <location>
        <begin position="539"/>
        <end position="554"/>
    </location>
</feature>
<feature type="compositionally biased region" description="Polar residues" evidence="2">
    <location>
        <begin position="481"/>
        <end position="491"/>
    </location>
</feature>
<feature type="compositionally biased region" description="Basic and acidic residues" evidence="2">
    <location>
        <begin position="1250"/>
        <end position="1259"/>
    </location>
</feature>
<feature type="compositionally biased region" description="Polar residues" evidence="2">
    <location>
        <begin position="366"/>
        <end position="379"/>
    </location>
</feature>
<dbReference type="PANTHER" id="PTHR33861">
    <property type="entry name" value="PROTEIN CBG18333"/>
    <property type="match status" value="1"/>
</dbReference>
<evidence type="ECO:0000256" key="2">
    <source>
        <dbReference type="SAM" id="MobiDB-lite"/>
    </source>
</evidence>
<feature type="region of interest" description="Disordered" evidence="2">
    <location>
        <begin position="366"/>
        <end position="387"/>
    </location>
</feature>
<feature type="region of interest" description="Disordered" evidence="2">
    <location>
        <begin position="1032"/>
        <end position="1054"/>
    </location>
</feature>
<keyword evidence="4" id="KW-1185">Reference proteome</keyword>
<feature type="region of interest" description="Disordered" evidence="2">
    <location>
        <begin position="1"/>
        <end position="25"/>
    </location>
</feature>
<dbReference type="PANTHER" id="PTHR33861:SF5">
    <property type="entry name" value="GAMMA-TUBULIN COMPLEX COMPONENT"/>
    <property type="match status" value="1"/>
</dbReference>
<feature type="region of interest" description="Disordered" evidence="2">
    <location>
        <begin position="432"/>
        <end position="555"/>
    </location>
</feature>
<dbReference type="InterPro" id="IPR027963">
    <property type="entry name" value="MEIOC"/>
</dbReference>
<dbReference type="Pfam" id="PF15189">
    <property type="entry name" value="MEIOC"/>
    <property type="match status" value="1"/>
</dbReference>
<keyword evidence="1" id="KW-0175">Coiled coil</keyword>
<feature type="compositionally biased region" description="Polar residues" evidence="2">
    <location>
        <begin position="655"/>
        <end position="666"/>
    </location>
</feature>
<accession>A0AAV2HW16</accession>
<gene>
    <name evidence="3" type="ORF">GSLYS_00012223001</name>
</gene>
<feature type="compositionally biased region" description="Polar residues" evidence="2">
    <location>
        <begin position="432"/>
        <end position="446"/>
    </location>
</feature>
<feature type="coiled-coil region" evidence="1">
    <location>
        <begin position="724"/>
        <end position="754"/>
    </location>
</feature>
<dbReference type="GO" id="GO:0005737">
    <property type="term" value="C:cytoplasm"/>
    <property type="evidence" value="ECO:0007669"/>
    <property type="project" value="TreeGrafter"/>
</dbReference>
<feature type="compositionally biased region" description="Low complexity" evidence="2">
    <location>
        <begin position="502"/>
        <end position="518"/>
    </location>
</feature>
<dbReference type="GO" id="GO:0007144">
    <property type="term" value="P:female meiosis I"/>
    <property type="evidence" value="ECO:0007669"/>
    <property type="project" value="TreeGrafter"/>
</dbReference>
<dbReference type="EMBL" id="CAXITT010000297">
    <property type="protein sequence ID" value="CAL1538402.1"/>
    <property type="molecule type" value="Genomic_DNA"/>
</dbReference>
<evidence type="ECO:0000256" key="1">
    <source>
        <dbReference type="SAM" id="Coils"/>
    </source>
</evidence>
<dbReference type="GO" id="GO:0007141">
    <property type="term" value="P:male meiosis I"/>
    <property type="evidence" value="ECO:0007669"/>
    <property type="project" value="TreeGrafter"/>
</dbReference>
<organism evidence="3 4">
    <name type="scientific">Lymnaea stagnalis</name>
    <name type="common">Great pond snail</name>
    <name type="synonym">Helix stagnalis</name>
    <dbReference type="NCBI Taxonomy" id="6523"/>
    <lineage>
        <taxon>Eukaryota</taxon>
        <taxon>Metazoa</taxon>
        <taxon>Spiralia</taxon>
        <taxon>Lophotrochozoa</taxon>
        <taxon>Mollusca</taxon>
        <taxon>Gastropoda</taxon>
        <taxon>Heterobranchia</taxon>
        <taxon>Euthyneura</taxon>
        <taxon>Panpulmonata</taxon>
        <taxon>Hygrophila</taxon>
        <taxon>Lymnaeoidea</taxon>
        <taxon>Lymnaeidae</taxon>
        <taxon>Lymnaea</taxon>
    </lineage>
</organism>
<feature type="region of interest" description="Disordered" evidence="2">
    <location>
        <begin position="304"/>
        <end position="325"/>
    </location>
</feature>
<feature type="region of interest" description="Disordered" evidence="2">
    <location>
        <begin position="654"/>
        <end position="701"/>
    </location>
</feature>
<dbReference type="GO" id="GO:0005634">
    <property type="term" value="C:nucleus"/>
    <property type="evidence" value="ECO:0007669"/>
    <property type="project" value="TreeGrafter"/>
</dbReference>
<reference evidence="3 4" key="1">
    <citation type="submission" date="2024-04" db="EMBL/GenBank/DDBJ databases">
        <authorList>
            <consortium name="Genoscope - CEA"/>
            <person name="William W."/>
        </authorList>
    </citation>
    <scope>NUCLEOTIDE SEQUENCE [LARGE SCALE GENOMIC DNA]</scope>
</reference>
<feature type="region of interest" description="Disordered" evidence="2">
    <location>
        <begin position="119"/>
        <end position="151"/>
    </location>
</feature>
<evidence type="ECO:0000313" key="3">
    <source>
        <dbReference type="EMBL" id="CAL1538402.1"/>
    </source>
</evidence>
<sequence>MDDYSGGFEATDVMTSSTSDPFGLGNSSSSDKFAAFDAFVNKIVDDDNQAPDMGPLGMNEFLASDRGRLGTHLTAPPGGRMSSLSPLPSSVGLLHPHSASNPISYPASCPSSPFSYSGSYKQGGDHRISQPPPPQQFWDDNGNKHLGTYTSSNLPGFGSAASSNNNNIYKQQGNLIPNLDGSASFREGFILDPQTVEMLDVPDFVVSEDFLQKCIQEIQLQNDSKFLFGDEDVDTLGSGKYAMPTGGPNGINSYNNNNLSTGVGSPLQNFTPTSTTLGSGQPNMMAASSQRHVDLTNDNFQQRQANTQPHWQQSQPCRPSPYSQTDVFSNKTASLDVPHMDRSFYGNQNLSRSEFSRSMECISAQFSKPDNSPAVSTMSPPLRRRSQVGSTYSLLQDYSGRKFLSPQNTTHQDNMATGPCHVNQISYQSLLSPTTSASPMNPSTPTRSRHVPLSFSSADSLSPQMLSPIPPRIPLPHEVKSSTSQLSSFSPDDSPMTDYPQYSSVSSGGVQQSYLSSSPYKQLANDDGSKFTFNPDYIPSPSSMSSMSPSPTSSYIRKASSPLNIASPPQSSNYLQPLHINTGMSTPVATTHHSIVSTWSDVVSPNLFTNSNTTANNNNNNNKTTCLDRNQSMFSLCRGTPHLDIASMEAEATPKANTNTHNNKAVSNSGSSDGHNDGYTRTSGNDNRPPVSMGNLPPSVTSQMGYSSVPVVSQASIDHNVLAAAILRERLNNHQAQLQQQQQQQQKLQQLQQQQIFNHLQQQIRLQQQHHKQGGIRKPFLPEQVLHLGNGVQMTNVLNPGAISYSPTLNPYAFINSAAPVFSNIPGLNRFGPAGINNGMGMGQARSMSTHGHHYNTGHHVNTARNLNHLTQVNADQVGEPSKSDKQRLLEEILLRDPRAQAAYHQILHQTLLQNPAGYPAGLLNTAHGNVPVLNTIHPGAAALLMNAAAHNAGLRRDGLEFIPLDHMTHLTPPFVGDIVYDPGSFPLLGVHPFVPNFRHFRSGPSNELHTKLEECYEQFKAVEKERKKTEAELARQNPGKKVSSTNAIPIPRLPNSPSRVDRLIVDSFREHARIITLIDKMEKLRSLTIHPNVHATMGAWLDSIKKVQSSRKDEIVNSANRQRAGVPRQPDDKDVTALAASIADLSCHTRLARTAQWVALQMADKGNPRLCQESITELEAGADLSPYTKLLSSAAVEETPTNTENLPNLDTVLHVNTEAIAGPAQVKTVESKTEGTEEMGTENATQDLINKDEVETVR</sequence>